<evidence type="ECO:0000256" key="5">
    <source>
        <dbReference type="ARBA" id="ARBA00023065"/>
    </source>
</evidence>
<evidence type="ECO:0000256" key="4">
    <source>
        <dbReference type="ARBA" id="ARBA00022989"/>
    </source>
</evidence>
<evidence type="ECO:0000259" key="11">
    <source>
        <dbReference type="SMART" id="SM00918"/>
    </source>
</evidence>
<feature type="domain" description="Ionotropic glutamate receptor L-glutamate and glycine-binding" evidence="11">
    <location>
        <begin position="3"/>
        <end position="67"/>
    </location>
</feature>
<feature type="non-terminal residue" evidence="12">
    <location>
        <position position="1"/>
    </location>
</feature>
<dbReference type="SUPFAM" id="SSF53850">
    <property type="entry name" value="Periplasmic binding protein-like II"/>
    <property type="match status" value="1"/>
</dbReference>
<evidence type="ECO:0000256" key="7">
    <source>
        <dbReference type="ARBA" id="ARBA00023170"/>
    </source>
</evidence>
<evidence type="ECO:0000313" key="13">
    <source>
        <dbReference type="Proteomes" id="UP001476798"/>
    </source>
</evidence>
<dbReference type="Gene3D" id="3.40.190.10">
    <property type="entry name" value="Periplasmic binding protein-like II"/>
    <property type="match status" value="1"/>
</dbReference>
<evidence type="ECO:0000256" key="3">
    <source>
        <dbReference type="ARBA" id="ARBA00022692"/>
    </source>
</evidence>
<evidence type="ECO:0000256" key="10">
    <source>
        <dbReference type="ARBA" id="ARBA00023303"/>
    </source>
</evidence>
<evidence type="ECO:0000256" key="9">
    <source>
        <dbReference type="ARBA" id="ARBA00023286"/>
    </source>
</evidence>
<evidence type="ECO:0000313" key="12">
    <source>
        <dbReference type="EMBL" id="MEQ2186403.1"/>
    </source>
</evidence>
<keyword evidence="13" id="KW-1185">Reference proteome</keyword>
<dbReference type="EMBL" id="JAHRIO010083783">
    <property type="protein sequence ID" value="MEQ2186403.1"/>
    <property type="molecule type" value="Genomic_DNA"/>
</dbReference>
<keyword evidence="6" id="KW-0472">Membrane</keyword>
<dbReference type="InterPro" id="IPR019594">
    <property type="entry name" value="Glu/Gly-bd"/>
</dbReference>
<evidence type="ECO:0000256" key="2">
    <source>
        <dbReference type="ARBA" id="ARBA00022448"/>
    </source>
</evidence>
<gene>
    <name evidence="12" type="primary">GRIK3_2</name>
    <name evidence="12" type="ORF">GOODEAATRI_028108</name>
</gene>
<keyword evidence="4" id="KW-1133">Transmembrane helix</keyword>
<keyword evidence="9" id="KW-1071">Ligand-gated ion channel</keyword>
<name>A0ABV0PSQ6_9TELE</name>
<keyword evidence="10" id="KW-0407">Ion channel</keyword>
<keyword evidence="8" id="KW-0325">Glycoprotein</keyword>
<dbReference type="Proteomes" id="UP001476798">
    <property type="component" value="Unassembled WGS sequence"/>
</dbReference>
<evidence type="ECO:0000256" key="6">
    <source>
        <dbReference type="ARBA" id="ARBA00023136"/>
    </source>
</evidence>
<keyword evidence="2" id="KW-0813">Transport</keyword>
<keyword evidence="5" id="KW-0406">Ion transport</keyword>
<proteinExistence type="predicted"/>
<organism evidence="12 13">
    <name type="scientific">Goodea atripinnis</name>
    <dbReference type="NCBI Taxonomy" id="208336"/>
    <lineage>
        <taxon>Eukaryota</taxon>
        <taxon>Metazoa</taxon>
        <taxon>Chordata</taxon>
        <taxon>Craniata</taxon>
        <taxon>Vertebrata</taxon>
        <taxon>Euteleostomi</taxon>
        <taxon>Actinopterygii</taxon>
        <taxon>Neopterygii</taxon>
        <taxon>Teleostei</taxon>
        <taxon>Neoteleostei</taxon>
        <taxon>Acanthomorphata</taxon>
        <taxon>Ovalentaria</taxon>
        <taxon>Atherinomorphae</taxon>
        <taxon>Cyprinodontiformes</taxon>
        <taxon>Goodeidae</taxon>
        <taxon>Goodea</taxon>
    </lineage>
</organism>
<evidence type="ECO:0000256" key="1">
    <source>
        <dbReference type="ARBA" id="ARBA00004141"/>
    </source>
</evidence>
<comment type="subcellular location">
    <subcellularLocation>
        <location evidence="1">Membrane</location>
        <topology evidence="1">Multi-pass membrane protein</topology>
    </subcellularLocation>
</comment>
<accession>A0ABV0PSQ6</accession>
<evidence type="ECO:0000256" key="8">
    <source>
        <dbReference type="ARBA" id="ARBA00023180"/>
    </source>
</evidence>
<comment type="caution">
    <text evidence="12">The sequence shown here is derived from an EMBL/GenBank/DDBJ whole genome shotgun (WGS) entry which is preliminary data.</text>
</comment>
<dbReference type="Pfam" id="PF10613">
    <property type="entry name" value="Lig_chan-Glu_bd"/>
    <property type="match status" value="1"/>
</dbReference>
<sequence length="84" mass="9733">EEPYVMLKKSDKALVGNDRFEGFCIDLLKELAKILGFTYDIRLVPDGKYGSQDDKGQWNGMIRELIEHVSLFHLIYLASFSCFR</sequence>
<keyword evidence="3" id="KW-0812">Transmembrane</keyword>
<protein>
    <submittedName>
        <fullName evidence="12">Glutamate receptor ionotropic, kainate 3</fullName>
    </submittedName>
</protein>
<keyword evidence="7 12" id="KW-0675">Receptor</keyword>
<dbReference type="SMART" id="SM00918">
    <property type="entry name" value="Lig_chan-Glu_bd"/>
    <property type="match status" value="1"/>
</dbReference>
<reference evidence="12 13" key="1">
    <citation type="submission" date="2021-06" db="EMBL/GenBank/DDBJ databases">
        <authorList>
            <person name="Palmer J.M."/>
        </authorList>
    </citation>
    <scope>NUCLEOTIDE SEQUENCE [LARGE SCALE GENOMIC DNA]</scope>
    <source>
        <strain evidence="12 13">GA_2019</strain>
        <tissue evidence="12">Muscle</tissue>
    </source>
</reference>